<dbReference type="InterPro" id="IPR002410">
    <property type="entry name" value="Peptidase_S33"/>
</dbReference>
<feature type="domain" description="AB hydrolase-1" evidence="3">
    <location>
        <begin position="78"/>
        <end position="223"/>
    </location>
</feature>
<dbReference type="InterPro" id="IPR051601">
    <property type="entry name" value="Serine_prot/Carboxylest_S33"/>
</dbReference>
<evidence type="ECO:0000259" key="3">
    <source>
        <dbReference type="Pfam" id="PF00561"/>
    </source>
</evidence>
<dbReference type="RefSeq" id="XP_035322211.1">
    <property type="nucleotide sequence ID" value="XM_035468230.1"/>
</dbReference>
<name>A0A9P5D6I9_9HYPO</name>
<dbReference type="AlphaFoldDB" id="A0A9P5D6I9"/>
<dbReference type="EMBL" id="JAANYQ010000006">
    <property type="protein sequence ID" value="KAF4123559.1"/>
    <property type="molecule type" value="Genomic_DNA"/>
</dbReference>
<evidence type="ECO:0000256" key="1">
    <source>
        <dbReference type="ARBA" id="ARBA00010088"/>
    </source>
</evidence>
<comment type="caution">
    <text evidence="4">The sequence shown here is derived from an EMBL/GenBank/DDBJ whole genome shotgun (WGS) entry which is preliminary data.</text>
</comment>
<organism evidence="4 5">
    <name type="scientific">Geosmithia morbida</name>
    <dbReference type="NCBI Taxonomy" id="1094350"/>
    <lineage>
        <taxon>Eukaryota</taxon>
        <taxon>Fungi</taxon>
        <taxon>Dikarya</taxon>
        <taxon>Ascomycota</taxon>
        <taxon>Pezizomycotina</taxon>
        <taxon>Sordariomycetes</taxon>
        <taxon>Hypocreomycetidae</taxon>
        <taxon>Hypocreales</taxon>
        <taxon>Bionectriaceae</taxon>
        <taxon>Geosmithia</taxon>
    </lineage>
</organism>
<dbReference type="GeneID" id="55972485"/>
<proteinExistence type="inferred from homology"/>
<evidence type="ECO:0000256" key="2">
    <source>
        <dbReference type="ARBA" id="ARBA00022801"/>
    </source>
</evidence>
<dbReference type="Pfam" id="PF00561">
    <property type="entry name" value="Abhydrolase_1"/>
    <property type="match status" value="1"/>
</dbReference>
<gene>
    <name evidence="4" type="ORF">GMORB2_6260</name>
</gene>
<dbReference type="SUPFAM" id="SSF53474">
    <property type="entry name" value="alpha/beta-Hydrolases"/>
    <property type="match status" value="1"/>
</dbReference>
<keyword evidence="5" id="KW-1185">Reference proteome</keyword>
<dbReference type="GO" id="GO:0006508">
    <property type="term" value="P:proteolysis"/>
    <property type="evidence" value="ECO:0007669"/>
    <property type="project" value="InterPro"/>
</dbReference>
<dbReference type="Gene3D" id="3.40.50.1820">
    <property type="entry name" value="alpha/beta hydrolase"/>
    <property type="match status" value="1"/>
</dbReference>
<evidence type="ECO:0000313" key="4">
    <source>
        <dbReference type="EMBL" id="KAF4123559.1"/>
    </source>
</evidence>
<dbReference type="InterPro" id="IPR029058">
    <property type="entry name" value="AB_hydrolase_fold"/>
</dbReference>
<evidence type="ECO:0000313" key="5">
    <source>
        <dbReference type="Proteomes" id="UP000749293"/>
    </source>
</evidence>
<dbReference type="Proteomes" id="UP000749293">
    <property type="component" value="Unassembled WGS sequence"/>
</dbReference>
<dbReference type="PANTHER" id="PTHR43248">
    <property type="entry name" value="2-SUCCINYL-6-HYDROXY-2,4-CYCLOHEXADIENE-1-CARBOXYLATE SYNTHASE"/>
    <property type="match status" value="1"/>
</dbReference>
<comment type="similarity">
    <text evidence="1">Belongs to the peptidase S33 family.</text>
</comment>
<keyword evidence="2 4" id="KW-0378">Hydrolase</keyword>
<sequence>MGPEKLPIPAAQLISSRDHLVPGQLLVTELFFRVPLDYKRPSGVSITLFGRRVVKSSGAPADDGDGNDNGNSDKKRYLVYLEGGPGFGNSEPQVHPVTRMALAKGYQVLLLDHRGTGLSTPVSAESLDRIASDNVSAQADYLKLMRQDNTVRDLESVRLCLTAGWSESRARWSIFGQSYGGFVSMSYLSMHPEGLEEVFLTGGLAPVGKTPDQVYSALFPRIVRRNEEYYHKFPEDVAAVRQVAAHIESHGGHVALPSGGILTVPRLLTLGINFGFHGGFDSVHTTILRLKASLDQLGFLSRAALAPLETGTPLDFNIIYAIIHEAIYCDGPGVASNWAAYRVGRDNPCFPWLRPDALPITVTTNNNPGEQGQQQQQQTPLYFSGENIFPFHFVTYPELSKLHAVAERLAAFDNWPALYNKEQLANNQVPVYAASFIHDMYVDFDFARDTASLVRGTKVFETNVMYHSALRAKSDEVLQQLFNLRDDVLD</sequence>
<dbReference type="OrthoDB" id="1898734at2759"/>
<reference evidence="4" key="1">
    <citation type="submission" date="2020-03" db="EMBL/GenBank/DDBJ databases">
        <title>Site-based positive gene gene selection in Geosmithia morbida across the United States reveals a broad range of putative effectors and factors for local host and environmental adapation.</title>
        <authorList>
            <person name="Onufrak A."/>
            <person name="Murdoch R.W."/>
            <person name="Gazis R."/>
            <person name="Huff M."/>
            <person name="Staton M."/>
            <person name="Klingeman W."/>
            <person name="Hadziabdic D."/>
        </authorList>
    </citation>
    <scope>NUCLEOTIDE SEQUENCE</scope>
    <source>
        <strain evidence="4">1262</strain>
    </source>
</reference>
<protein>
    <submittedName>
        <fullName evidence="4">Alpha/beta hydrolase fold</fullName>
    </submittedName>
</protein>
<dbReference type="PRINTS" id="PR00793">
    <property type="entry name" value="PROAMNOPTASE"/>
</dbReference>
<dbReference type="InterPro" id="IPR000073">
    <property type="entry name" value="AB_hydrolase_1"/>
</dbReference>
<accession>A0A9P5D6I9</accession>
<dbReference type="GO" id="GO:0008233">
    <property type="term" value="F:peptidase activity"/>
    <property type="evidence" value="ECO:0007669"/>
    <property type="project" value="InterPro"/>
</dbReference>
<dbReference type="PANTHER" id="PTHR43248:SF2">
    <property type="entry name" value="PROLYL AMINOPEPTIDASE"/>
    <property type="match status" value="1"/>
</dbReference>